<evidence type="ECO:0000313" key="3">
    <source>
        <dbReference type="EMBL" id="AGE53918.1"/>
    </source>
</evidence>
<feature type="transmembrane region" description="Helical" evidence="1">
    <location>
        <begin position="61"/>
        <end position="79"/>
    </location>
</feature>
<evidence type="ECO:0000259" key="2">
    <source>
        <dbReference type="Pfam" id="PF19066"/>
    </source>
</evidence>
<protein>
    <recommendedName>
        <fullName evidence="2">Minor capsid protein P9 transmembrane helices domain-containing protein</fullName>
    </recommendedName>
</protein>
<keyword evidence="1" id="KW-1133">Transmembrane helix</keyword>
<keyword evidence="1" id="KW-0812">Transmembrane</keyword>
<sequence>MKTELLSQDPVWFQDLSVIFKRPSEIIPTRDQSDSERINAMVRLVLYCSFAVALIRQNYLYAILGLAIIAIISLAYALGAKKTKSNEAYGNIRPYSVKRSKKSCSKSSANNPFSNATVGALLDNEARPPACSYDDNDMASTMRKNFNKGLFRNLDDVYEVENSQRQFYTMPVTTAAPDLTAFGQFLYGSKGKTCKEDPSACTPAFATRDG</sequence>
<evidence type="ECO:0000313" key="4">
    <source>
        <dbReference type="Proteomes" id="UP000247091"/>
    </source>
</evidence>
<reference evidence="3 4" key="1">
    <citation type="submission" date="2012-10" db="EMBL/GenBank/DDBJ databases">
        <title>Towards defining the chloroviruses: a genomic journey through a genus of large DNA viruses.</title>
        <authorList>
            <person name="Jeanniard A."/>
            <person name="Dunigan D.D."/>
            <person name="Gurnon J.R."/>
            <person name="Agarkova I."/>
            <person name="Kang M."/>
            <person name="Vitek J."/>
            <person name="Duncan G."/>
            <person name="McClung O.W."/>
            <person name="Larsen M."/>
            <person name="Claverie J.-M."/>
            <person name="Van Etten J.L."/>
            <person name="Blanc G."/>
        </authorList>
    </citation>
    <scope>NUCLEOTIDE SEQUENCE [LARGE SCALE GENOMIC DNA]</scope>
</reference>
<dbReference type="Proteomes" id="UP000247091">
    <property type="component" value="Segment"/>
</dbReference>
<feature type="domain" description="Minor capsid protein P9 transmembrane helices" evidence="2">
    <location>
        <begin position="11"/>
        <end position="76"/>
    </location>
</feature>
<accession>M1H5D5</accession>
<proteinExistence type="predicted"/>
<organismHost>
    <name type="scientific">Chlorella</name>
    <dbReference type="NCBI Taxonomy" id="3071"/>
</organismHost>
<name>M1H5D5_PBCVI</name>
<dbReference type="EMBL" id="JX997169">
    <property type="protein sequence ID" value="AGE53918.1"/>
    <property type="molecule type" value="Genomic_DNA"/>
</dbReference>
<evidence type="ECO:0000256" key="1">
    <source>
        <dbReference type="SAM" id="Phobius"/>
    </source>
</evidence>
<dbReference type="InterPro" id="IPR043915">
    <property type="entry name" value="P9_TM"/>
</dbReference>
<keyword evidence="1" id="KW-0472">Membrane</keyword>
<dbReference type="Pfam" id="PF19066">
    <property type="entry name" value="P9_TM"/>
    <property type="match status" value="1"/>
</dbReference>
<gene>
    <name evidence="3" type="primary">IL-3A_458L</name>
    <name evidence="3" type="ORF">PBCVIL3A_458L</name>
</gene>
<organism evidence="3 4">
    <name type="scientific">Paramecium bursaria Chlorella virus IL3A</name>
    <name type="common">PBCV-IL3A</name>
    <dbReference type="NCBI Taxonomy" id="46019"/>
    <lineage>
        <taxon>Viruses</taxon>
        <taxon>Varidnaviria</taxon>
        <taxon>Bamfordvirae</taxon>
        <taxon>Nucleocytoviricota</taxon>
        <taxon>Megaviricetes</taxon>
        <taxon>Algavirales</taxon>
        <taxon>Phycodnaviridae</taxon>
        <taxon>Chlorovirus</taxon>
        <taxon>Chlorovirus illinoense</taxon>
    </lineage>
</organism>